<dbReference type="AlphaFoldDB" id="A0A6S7JSF9"/>
<reference evidence="1" key="1">
    <citation type="submission" date="2020-04" db="EMBL/GenBank/DDBJ databases">
        <authorList>
            <person name="Alioto T."/>
            <person name="Alioto T."/>
            <person name="Gomez Garrido J."/>
        </authorList>
    </citation>
    <scope>NUCLEOTIDE SEQUENCE</scope>
    <source>
        <strain evidence="1">A484AB</strain>
    </source>
</reference>
<organism evidence="1 2">
    <name type="scientific">Paramuricea clavata</name>
    <name type="common">Red gorgonian</name>
    <name type="synonym">Violescent sea-whip</name>
    <dbReference type="NCBI Taxonomy" id="317549"/>
    <lineage>
        <taxon>Eukaryota</taxon>
        <taxon>Metazoa</taxon>
        <taxon>Cnidaria</taxon>
        <taxon>Anthozoa</taxon>
        <taxon>Octocorallia</taxon>
        <taxon>Malacalcyonacea</taxon>
        <taxon>Plexauridae</taxon>
        <taxon>Paramuricea</taxon>
    </lineage>
</organism>
<evidence type="ECO:0000313" key="1">
    <source>
        <dbReference type="EMBL" id="CAB4033931.1"/>
    </source>
</evidence>
<evidence type="ECO:0000313" key="2">
    <source>
        <dbReference type="Proteomes" id="UP001152795"/>
    </source>
</evidence>
<sequence>MACNPLQRVKRSVFDYRRADFDGLRAHLQTLSLEALVTDNGGINQDWSD</sequence>
<proteinExistence type="predicted"/>
<name>A0A6S7JSF9_PARCT</name>
<keyword evidence="2" id="KW-1185">Reference proteome</keyword>
<comment type="caution">
    <text evidence="1">The sequence shown here is derived from an EMBL/GenBank/DDBJ whole genome shotgun (WGS) entry which is preliminary data.</text>
</comment>
<dbReference type="EMBL" id="CACRXK020019675">
    <property type="protein sequence ID" value="CAB4033931.1"/>
    <property type="molecule type" value="Genomic_DNA"/>
</dbReference>
<dbReference type="Proteomes" id="UP001152795">
    <property type="component" value="Unassembled WGS sequence"/>
</dbReference>
<gene>
    <name evidence="1" type="ORF">PACLA_8A020912</name>
</gene>
<accession>A0A6S7JSF9</accession>
<protein>
    <submittedName>
        <fullName evidence="1">Uncharacterized protein</fullName>
    </submittedName>
</protein>